<gene>
    <name evidence="6" type="ORF">THAPSDRAFT_3837</name>
</gene>
<dbReference type="Pfam" id="PF02872">
    <property type="entry name" value="5_nucleotid_C"/>
    <property type="match status" value="1"/>
</dbReference>
<reference evidence="6 7" key="2">
    <citation type="journal article" date="2008" name="Nature">
        <title>The Phaeodactylum genome reveals the evolutionary history of diatom genomes.</title>
        <authorList>
            <person name="Bowler C."/>
            <person name="Allen A.E."/>
            <person name="Badger J.H."/>
            <person name="Grimwood J."/>
            <person name="Jabbari K."/>
            <person name="Kuo A."/>
            <person name="Maheswari U."/>
            <person name="Martens C."/>
            <person name="Maumus F."/>
            <person name="Otillar R.P."/>
            <person name="Rayko E."/>
            <person name="Salamov A."/>
            <person name="Vandepoele K."/>
            <person name="Beszteri B."/>
            <person name="Gruber A."/>
            <person name="Heijde M."/>
            <person name="Katinka M."/>
            <person name="Mock T."/>
            <person name="Valentin K."/>
            <person name="Verret F."/>
            <person name="Berges J.A."/>
            <person name="Brownlee C."/>
            <person name="Cadoret J.P."/>
            <person name="Chiovitti A."/>
            <person name="Choi C.J."/>
            <person name="Coesel S."/>
            <person name="De Martino A."/>
            <person name="Detter J.C."/>
            <person name="Durkin C."/>
            <person name="Falciatore A."/>
            <person name="Fournet J."/>
            <person name="Haruta M."/>
            <person name="Huysman M.J."/>
            <person name="Jenkins B.D."/>
            <person name="Jiroutova K."/>
            <person name="Jorgensen R.E."/>
            <person name="Joubert Y."/>
            <person name="Kaplan A."/>
            <person name="Kroger N."/>
            <person name="Kroth P.G."/>
            <person name="La Roche J."/>
            <person name="Lindquist E."/>
            <person name="Lommer M."/>
            <person name="Martin-Jezequel V."/>
            <person name="Lopez P.J."/>
            <person name="Lucas S."/>
            <person name="Mangogna M."/>
            <person name="McGinnis K."/>
            <person name="Medlin L.K."/>
            <person name="Montsant A."/>
            <person name="Oudot-Le Secq M.P."/>
            <person name="Napoli C."/>
            <person name="Obornik M."/>
            <person name="Parker M.S."/>
            <person name="Petit J.L."/>
            <person name="Porcel B.M."/>
            <person name="Poulsen N."/>
            <person name="Robison M."/>
            <person name="Rychlewski L."/>
            <person name="Rynearson T.A."/>
            <person name="Schmutz J."/>
            <person name="Shapiro H."/>
            <person name="Siaut M."/>
            <person name="Stanley M."/>
            <person name="Sussman M.R."/>
            <person name="Taylor A.R."/>
            <person name="Vardi A."/>
            <person name="von Dassow P."/>
            <person name="Vyverman W."/>
            <person name="Willis A."/>
            <person name="Wyrwicz L.S."/>
            <person name="Rokhsar D.S."/>
            <person name="Weissenbach J."/>
            <person name="Armbrust E.V."/>
            <person name="Green B.R."/>
            <person name="Van de Peer Y."/>
            <person name="Grigoriev I.V."/>
        </authorList>
    </citation>
    <scope>NUCLEOTIDE SEQUENCE [LARGE SCALE GENOMIC DNA]</scope>
    <source>
        <strain evidence="6 7">CCMP1335</strain>
    </source>
</reference>
<sequence length="615" mass="67320">MPKRHHRLSLICVNDVYSFDDLDSHSSTSPRGGWCRAATLMKQLVIQKRDQSNGAYAAEDLVTSSADNCGEKGHTAPSFANESAHETSATVFTVANGDILGGSSLLQNCQGSVAIETMNSIPIDIAVLGNHEFDYGDEVLKERIKESNSVWLGSNVYYPTDTESAEDDTDTSQLHPLPHDHGYFPGIHGNGTIYTLRNNLKLGVFGLVTKQTPKISYPSPKVIFDSDILAVARRTTQMLRSQGAQVIIAITHMSEAEDRLLAADQVAGVDLILGGHDHEPLNAKVDRNESDEDVCQNEGEVLVFKCGMNAYWVGSVDLDIEYDCEEGTGDTFQSTKITSIATSWSMHSVTSRTPSDPEVTAIVKKYRKATDKCMIVSAFGEELASTLDLDDVVATIGETGNLNVNSTTLPLDTRMSAVRRREATSGNLVADAMKWLLQTSMKHNDAPIPMLAMINGGFIRGDRLYKPGSDFTVRHILKELPFPRTMEVLEIEGRYLTEAIAQQLKGSSRGPIGSYPHLSHNARLEYGLSKSSTEEEVITIQSMTVDGLKVSDEQAYLIAVTGFVADGSEGCTSWLRSTRIHNPAWSNVNISCVVLKYLRDNPVIVPMLEGRVEIV</sequence>
<dbReference type="Proteomes" id="UP000001449">
    <property type="component" value="Chromosome 3"/>
</dbReference>
<dbReference type="Gene3D" id="3.90.780.10">
    <property type="entry name" value="5'-Nucleotidase, C-terminal domain"/>
    <property type="match status" value="1"/>
</dbReference>
<dbReference type="InterPro" id="IPR006179">
    <property type="entry name" value="5_nucleotidase/apyrase"/>
</dbReference>
<dbReference type="Gene3D" id="3.60.21.10">
    <property type="match status" value="1"/>
</dbReference>
<dbReference type="InterPro" id="IPR029052">
    <property type="entry name" value="Metallo-depent_PP-like"/>
</dbReference>
<comment type="similarity">
    <text evidence="1 3">Belongs to the 5'-nucleotidase family.</text>
</comment>
<keyword evidence="3" id="KW-0547">Nucleotide-binding</keyword>
<dbReference type="GO" id="GO:0016787">
    <property type="term" value="F:hydrolase activity"/>
    <property type="evidence" value="ECO:0007669"/>
    <property type="project" value="UniProtKB-KW"/>
</dbReference>
<protein>
    <submittedName>
        <fullName evidence="6">Probable 5'-nucleotidase</fullName>
    </submittedName>
</protein>
<evidence type="ECO:0000259" key="5">
    <source>
        <dbReference type="Pfam" id="PF02872"/>
    </source>
</evidence>
<dbReference type="HOGENOM" id="CLU_005854_7_2_1"/>
<feature type="domain" description="Calcineurin-like phosphoesterase" evidence="4">
    <location>
        <begin position="92"/>
        <end position="280"/>
    </location>
</feature>
<dbReference type="InParanoid" id="B8BYX4"/>
<evidence type="ECO:0000259" key="4">
    <source>
        <dbReference type="Pfam" id="PF00149"/>
    </source>
</evidence>
<dbReference type="SUPFAM" id="SSF55816">
    <property type="entry name" value="5'-nucleotidase (syn. UDP-sugar hydrolase), C-terminal domain"/>
    <property type="match status" value="1"/>
</dbReference>
<dbReference type="SUPFAM" id="SSF56300">
    <property type="entry name" value="Metallo-dependent phosphatases"/>
    <property type="match status" value="1"/>
</dbReference>
<dbReference type="KEGG" id="tps:THAPSDRAFT_3837"/>
<accession>B8BYX4</accession>
<dbReference type="InterPro" id="IPR008334">
    <property type="entry name" value="5'-Nucleotdase_C"/>
</dbReference>
<evidence type="ECO:0000256" key="3">
    <source>
        <dbReference type="RuleBase" id="RU362119"/>
    </source>
</evidence>
<keyword evidence="7" id="KW-1185">Reference proteome</keyword>
<dbReference type="GO" id="GO:0009166">
    <property type="term" value="P:nucleotide catabolic process"/>
    <property type="evidence" value="ECO:0007669"/>
    <property type="project" value="InterPro"/>
</dbReference>
<dbReference type="eggNOG" id="KOG4419">
    <property type="taxonomic scope" value="Eukaryota"/>
</dbReference>
<dbReference type="GO" id="GO:0000166">
    <property type="term" value="F:nucleotide binding"/>
    <property type="evidence" value="ECO:0007669"/>
    <property type="project" value="UniProtKB-KW"/>
</dbReference>
<organism evidence="6 7">
    <name type="scientific">Thalassiosira pseudonana</name>
    <name type="common">Marine diatom</name>
    <name type="synonym">Cyclotella nana</name>
    <dbReference type="NCBI Taxonomy" id="35128"/>
    <lineage>
        <taxon>Eukaryota</taxon>
        <taxon>Sar</taxon>
        <taxon>Stramenopiles</taxon>
        <taxon>Ochrophyta</taxon>
        <taxon>Bacillariophyta</taxon>
        <taxon>Coscinodiscophyceae</taxon>
        <taxon>Thalassiosirophycidae</taxon>
        <taxon>Thalassiosirales</taxon>
        <taxon>Thalassiosiraceae</taxon>
        <taxon>Thalassiosira</taxon>
    </lineage>
</organism>
<dbReference type="InterPro" id="IPR036907">
    <property type="entry name" value="5'-Nucleotdase_C_sf"/>
</dbReference>
<dbReference type="EMBL" id="CM000640">
    <property type="protein sequence ID" value="EED93964.1"/>
    <property type="molecule type" value="Genomic_DNA"/>
</dbReference>
<dbReference type="PANTHER" id="PTHR11575">
    <property type="entry name" value="5'-NUCLEOTIDASE-RELATED"/>
    <property type="match status" value="1"/>
</dbReference>
<dbReference type="InterPro" id="IPR004843">
    <property type="entry name" value="Calcineurin-like_PHP"/>
</dbReference>
<dbReference type="PaxDb" id="35128-Thaps3837"/>
<feature type="domain" description="5'-Nucleotidase C-terminal" evidence="5">
    <location>
        <begin position="414"/>
        <end position="571"/>
    </location>
</feature>
<evidence type="ECO:0000313" key="7">
    <source>
        <dbReference type="Proteomes" id="UP000001449"/>
    </source>
</evidence>
<evidence type="ECO:0000256" key="2">
    <source>
        <dbReference type="ARBA" id="ARBA00022729"/>
    </source>
</evidence>
<name>B8BYX4_THAPS</name>
<evidence type="ECO:0000313" key="6">
    <source>
        <dbReference type="EMBL" id="EED93964.1"/>
    </source>
</evidence>
<dbReference type="OMA" id="QINFPII"/>
<dbReference type="STRING" id="35128.B8BYX4"/>
<keyword evidence="3" id="KW-0378">Hydrolase</keyword>
<dbReference type="PRINTS" id="PR01607">
    <property type="entry name" value="APYRASEFAMLY"/>
</dbReference>
<dbReference type="Pfam" id="PF00149">
    <property type="entry name" value="Metallophos"/>
    <property type="match status" value="1"/>
</dbReference>
<reference evidence="6 7" key="1">
    <citation type="journal article" date="2004" name="Science">
        <title>The genome of the diatom Thalassiosira pseudonana: ecology, evolution, and metabolism.</title>
        <authorList>
            <person name="Armbrust E.V."/>
            <person name="Berges J.A."/>
            <person name="Bowler C."/>
            <person name="Green B.R."/>
            <person name="Martinez D."/>
            <person name="Putnam N.H."/>
            <person name="Zhou S."/>
            <person name="Allen A.E."/>
            <person name="Apt K.E."/>
            <person name="Bechner M."/>
            <person name="Brzezinski M.A."/>
            <person name="Chaal B.K."/>
            <person name="Chiovitti A."/>
            <person name="Davis A.K."/>
            <person name="Demarest M.S."/>
            <person name="Detter J.C."/>
            <person name="Glavina T."/>
            <person name="Goodstein D."/>
            <person name="Hadi M.Z."/>
            <person name="Hellsten U."/>
            <person name="Hildebrand M."/>
            <person name="Jenkins B.D."/>
            <person name="Jurka J."/>
            <person name="Kapitonov V.V."/>
            <person name="Kroger N."/>
            <person name="Lau W.W."/>
            <person name="Lane T.W."/>
            <person name="Larimer F.W."/>
            <person name="Lippmeier J.C."/>
            <person name="Lucas S."/>
            <person name="Medina M."/>
            <person name="Montsant A."/>
            <person name="Obornik M."/>
            <person name="Parker M.S."/>
            <person name="Palenik B."/>
            <person name="Pazour G.J."/>
            <person name="Richardson P.M."/>
            <person name="Rynearson T.A."/>
            <person name="Saito M.A."/>
            <person name="Schwartz D.C."/>
            <person name="Thamatrakoln K."/>
            <person name="Valentin K."/>
            <person name="Vardi A."/>
            <person name="Wilkerson F.P."/>
            <person name="Rokhsar D.S."/>
        </authorList>
    </citation>
    <scope>NUCLEOTIDE SEQUENCE [LARGE SCALE GENOMIC DNA]</scope>
    <source>
        <strain evidence="6 7">CCMP1335</strain>
    </source>
</reference>
<proteinExistence type="inferred from homology"/>
<dbReference type="PANTHER" id="PTHR11575:SF48">
    <property type="entry name" value="5'-NUCLEOTIDASE"/>
    <property type="match status" value="1"/>
</dbReference>
<dbReference type="RefSeq" id="XP_002288528.1">
    <property type="nucleotide sequence ID" value="XM_002288492.1"/>
</dbReference>
<dbReference type="AlphaFoldDB" id="B8BYX4"/>
<dbReference type="GeneID" id="7445357"/>
<evidence type="ECO:0000256" key="1">
    <source>
        <dbReference type="ARBA" id="ARBA00006654"/>
    </source>
</evidence>
<keyword evidence="2" id="KW-0732">Signal</keyword>